<gene>
    <name evidence="1" type="ORF">PIB30_017430</name>
</gene>
<protein>
    <submittedName>
        <fullName evidence="1">Uncharacterized protein</fullName>
    </submittedName>
</protein>
<organism evidence="1 2">
    <name type="scientific">Stylosanthes scabra</name>
    <dbReference type="NCBI Taxonomy" id="79078"/>
    <lineage>
        <taxon>Eukaryota</taxon>
        <taxon>Viridiplantae</taxon>
        <taxon>Streptophyta</taxon>
        <taxon>Embryophyta</taxon>
        <taxon>Tracheophyta</taxon>
        <taxon>Spermatophyta</taxon>
        <taxon>Magnoliopsida</taxon>
        <taxon>eudicotyledons</taxon>
        <taxon>Gunneridae</taxon>
        <taxon>Pentapetalae</taxon>
        <taxon>rosids</taxon>
        <taxon>fabids</taxon>
        <taxon>Fabales</taxon>
        <taxon>Fabaceae</taxon>
        <taxon>Papilionoideae</taxon>
        <taxon>50 kb inversion clade</taxon>
        <taxon>dalbergioids sensu lato</taxon>
        <taxon>Dalbergieae</taxon>
        <taxon>Pterocarpus clade</taxon>
        <taxon>Stylosanthes</taxon>
    </lineage>
</organism>
<proteinExistence type="predicted"/>
<keyword evidence="2" id="KW-1185">Reference proteome</keyword>
<sequence length="100" mass="11290">MDFSTTSPTENISVSCGTTGTAAEGVESHMRCVDFLRDNEDELDFRSLYGTPVLQTDFPELEKSGATQYTREIFFRNRETLKSIVVISIIERKEMPGMDV</sequence>
<comment type="caution">
    <text evidence="1">The sequence shown here is derived from an EMBL/GenBank/DDBJ whole genome shotgun (WGS) entry which is preliminary data.</text>
</comment>
<accession>A0ABU6X5V9</accession>
<dbReference type="Proteomes" id="UP001341840">
    <property type="component" value="Unassembled WGS sequence"/>
</dbReference>
<evidence type="ECO:0000313" key="1">
    <source>
        <dbReference type="EMBL" id="MED6193237.1"/>
    </source>
</evidence>
<name>A0ABU6X5V9_9FABA</name>
<evidence type="ECO:0000313" key="2">
    <source>
        <dbReference type="Proteomes" id="UP001341840"/>
    </source>
</evidence>
<reference evidence="1 2" key="1">
    <citation type="journal article" date="2023" name="Plants (Basel)">
        <title>Bridging the Gap: Combining Genomics and Transcriptomics Approaches to Understand Stylosanthes scabra, an Orphan Legume from the Brazilian Caatinga.</title>
        <authorList>
            <person name="Ferreira-Neto J.R.C."/>
            <person name="da Silva M.D."/>
            <person name="Binneck E."/>
            <person name="de Melo N.F."/>
            <person name="da Silva R.H."/>
            <person name="de Melo A.L.T.M."/>
            <person name="Pandolfi V."/>
            <person name="Bustamante F.O."/>
            <person name="Brasileiro-Vidal A.C."/>
            <person name="Benko-Iseppon A.M."/>
        </authorList>
    </citation>
    <scope>NUCLEOTIDE SEQUENCE [LARGE SCALE GENOMIC DNA]</scope>
    <source>
        <tissue evidence="1">Leaves</tissue>
    </source>
</reference>
<dbReference type="EMBL" id="JASCZI010211499">
    <property type="protein sequence ID" value="MED6193237.1"/>
    <property type="molecule type" value="Genomic_DNA"/>
</dbReference>